<dbReference type="SMART" id="SM00360">
    <property type="entry name" value="RRM"/>
    <property type="match status" value="2"/>
</dbReference>
<feature type="compositionally biased region" description="Polar residues" evidence="2">
    <location>
        <begin position="443"/>
        <end position="456"/>
    </location>
</feature>
<gene>
    <name evidence="4" type="ORF">LAESUDRAFT_752188</name>
</gene>
<keyword evidence="1" id="KW-0694">RNA-binding</keyword>
<feature type="region of interest" description="Disordered" evidence="2">
    <location>
        <begin position="754"/>
        <end position="818"/>
    </location>
</feature>
<feature type="compositionally biased region" description="Basic and acidic residues" evidence="2">
    <location>
        <begin position="1"/>
        <end position="12"/>
    </location>
</feature>
<dbReference type="AlphaFoldDB" id="A0A165CAX0"/>
<dbReference type="OrthoDB" id="410044at2759"/>
<evidence type="ECO:0000256" key="1">
    <source>
        <dbReference type="PROSITE-ProRule" id="PRU00176"/>
    </source>
</evidence>
<evidence type="ECO:0000313" key="4">
    <source>
        <dbReference type="EMBL" id="KZT02481.1"/>
    </source>
</evidence>
<feature type="compositionally biased region" description="Polar residues" evidence="2">
    <location>
        <begin position="517"/>
        <end position="528"/>
    </location>
</feature>
<dbReference type="GeneID" id="63828740"/>
<feature type="region of interest" description="Disordered" evidence="2">
    <location>
        <begin position="513"/>
        <end position="542"/>
    </location>
</feature>
<feature type="compositionally biased region" description="Low complexity" evidence="2">
    <location>
        <begin position="796"/>
        <end position="818"/>
    </location>
</feature>
<feature type="region of interest" description="Disordered" evidence="2">
    <location>
        <begin position="1"/>
        <end position="33"/>
    </location>
</feature>
<dbReference type="InterPro" id="IPR012677">
    <property type="entry name" value="Nucleotide-bd_a/b_plait_sf"/>
</dbReference>
<dbReference type="PROSITE" id="PS50102">
    <property type="entry name" value="RRM"/>
    <property type="match status" value="2"/>
</dbReference>
<dbReference type="InterPro" id="IPR050907">
    <property type="entry name" value="SRSF"/>
</dbReference>
<feature type="compositionally biased region" description="Low complexity" evidence="2">
    <location>
        <begin position="1025"/>
        <end position="1039"/>
    </location>
</feature>
<dbReference type="InterPro" id="IPR000504">
    <property type="entry name" value="RRM_dom"/>
</dbReference>
<proteinExistence type="predicted"/>
<dbReference type="EMBL" id="KV427652">
    <property type="protein sequence ID" value="KZT02481.1"/>
    <property type="molecule type" value="Genomic_DNA"/>
</dbReference>
<evidence type="ECO:0000256" key="2">
    <source>
        <dbReference type="SAM" id="MobiDB-lite"/>
    </source>
</evidence>
<reference evidence="4 5" key="1">
    <citation type="journal article" date="2016" name="Mol. Biol. Evol.">
        <title>Comparative Genomics of Early-Diverging Mushroom-Forming Fungi Provides Insights into the Origins of Lignocellulose Decay Capabilities.</title>
        <authorList>
            <person name="Nagy L.G."/>
            <person name="Riley R."/>
            <person name="Tritt A."/>
            <person name="Adam C."/>
            <person name="Daum C."/>
            <person name="Floudas D."/>
            <person name="Sun H."/>
            <person name="Yadav J.S."/>
            <person name="Pangilinan J."/>
            <person name="Larsson K.H."/>
            <person name="Matsuura K."/>
            <person name="Barry K."/>
            <person name="Labutti K."/>
            <person name="Kuo R."/>
            <person name="Ohm R.A."/>
            <person name="Bhattacharya S.S."/>
            <person name="Shirouzu T."/>
            <person name="Yoshinaga Y."/>
            <person name="Martin F.M."/>
            <person name="Grigoriev I.V."/>
            <person name="Hibbett D.S."/>
        </authorList>
    </citation>
    <scope>NUCLEOTIDE SEQUENCE [LARGE SCALE GENOMIC DNA]</scope>
    <source>
        <strain evidence="4 5">93-53</strain>
    </source>
</reference>
<feature type="region of interest" description="Disordered" evidence="2">
    <location>
        <begin position="987"/>
        <end position="1041"/>
    </location>
</feature>
<accession>A0A165CAX0</accession>
<dbReference type="Proteomes" id="UP000076871">
    <property type="component" value="Unassembled WGS sequence"/>
</dbReference>
<keyword evidence="5" id="KW-1185">Reference proteome</keyword>
<dbReference type="InParanoid" id="A0A165CAX0"/>
<organism evidence="4 5">
    <name type="scientific">Laetiporus sulphureus 93-53</name>
    <dbReference type="NCBI Taxonomy" id="1314785"/>
    <lineage>
        <taxon>Eukaryota</taxon>
        <taxon>Fungi</taxon>
        <taxon>Dikarya</taxon>
        <taxon>Basidiomycota</taxon>
        <taxon>Agaricomycotina</taxon>
        <taxon>Agaricomycetes</taxon>
        <taxon>Polyporales</taxon>
        <taxon>Laetiporus</taxon>
    </lineage>
</organism>
<dbReference type="STRING" id="1314785.A0A165CAX0"/>
<dbReference type="GO" id="GO:0003723">
    <property type="term" value="F:RNA binding"/>
    <property type="evidence" value="ECO:0007669"/>
    <property type="project" value="UniProtKB-UniRule"/>
</dbReference>
<feature type="compositionally biased region" description="Basic and acidic residues" evidence="2">
    <location>
        <begin position="530"/>
        <end position="539"/>
    </location>
</feature>
<name>A0A165CAX0_9APHY</name>
<feature type="domain" description="RRM" evidence="3">
    <location>
        <begin position="77"/>
        <end position="165"/>
    </location>
</feature>
<dbReference type="Gene3D" id="3.30.70.330">
    <property type="match status" value="2"/>
</dbReference>
<dbReference type="PANTHER" id="PTHR23147">
    <property type="entry name" value="SERINE/ARGININE RICH SPLICING FACTOR"/>
    <property type="match status" value="1"/>
</dbReference>
<dbReference type="RefSeq" id="XP_040760221.1">
    <property type="nucleotide sequence ID" value="XM_040911712.1"/>
</dbReference>
<evidence type="ECO:0000313" key="5">
    <source>
        <dbReference type="Proteomes" id="UP000076871"/>
    </source>
</evidence>
<dbReference type="SUPFAM" id="SSF54928">
    <property type="entry name" value="RNA-binding domain, RBD"/>
    <property type="match status" value="2"/>
</dbReference>
<feature type="region of interest" description="Disordered" evidence="2">
    <location>
        <begin position="279"/>
        <end position="304"/>
    </location>
</feature>
<dbReference type="InterPro" id="IPR035979">
    <property type="entry name" value="RBD_domain_sf"/>
</dbReference>
<feature type="domain" description="RRM" evidence="3">
    <location>
        <begin position="620"/>
        <end position="700"/>
    </location>
</feature>
<sequence length="1070" mass="117872">MPTKHIPRERAWGTRYDSLPSSPPPTSPSSHLQTSFTLLDSPAASVMPSLRDLSNAASIASNVSVPASPLEKTSHDASIFVGSDRYPFSLPTEVDFTELRRRLHDYLLQYGPVKSVKVIRDQKGGTCAFVQCEDASSARKLLSTLHSIPPRPFLGRLLRYEPARAFRTLLLSYRWPSRAVPLTSSEESFNVASLDSSLPTSIRIYRPRNSKYLTVLCDAEARNFNVKNVSRNVDSPGNVDAFDDEGVLIHPIKYDVDTMLKIVSVFGPVEHFNAYSHRTDDADGSAEHSSVDLARPHPHDAARSPDMDASIWEVKWNHREDCVNALMTLRRVSFLSVSWAHHVGTPSRAGTLPHIFSPALLAPRFGSYDAHTRAQSQPRPIEDDDYWRYGPYDAFNAGSMHSRTFTAPPSSEFSLSPYPWTFAQNTPYWRSPYALEAPAPHGSSATGPTRSPNCPTTDFLALRFPKSADLPQLRDKWEAQHLPGDDLLSSLQEQSVAAGSSASSLSIDTPSVAEKPLSQQNDVVSHQRSPPREEEHASAREAGFVSSSISHFGVKTSPLMPYRRHDSMDHAAHLRSTSVEEAMSKVAPPYGVPEFAGDFVAREEGSWSTAYEGESELDATTIFVGGLEMHGSDAWDEMKLRALFGKYGNIKSVHLVRPAHKQTSFAFITYDQAESSARAVRDVNNREHNGRQIRVQLRDSNARQRGRWRYGRGRGRVPGPFRASSIVCNDNGRAYMDTDKTDNPRKRMEDHQYMSGGISRDNTRSGDAVGSHLSSLSSSTTKVALPTSDSAHDHSAATVASLTPPPSSSSVGPSASAVGASQPWTMPNAGYYAGQPWIPPYSPHYPYPIPIMPGYTGMMQPSAMQAQGSLPPNPSDAGTMYARAPTAWGPPMVPYLPQNNQQIRRQFTQAPSQPPLRPTGFIQGEHGMLIPVYQPEALHQYMSNTDKSQVPSAMMQAPTQPASMWPHYPHLSMYPYAVRFHPQPVLLPTHQGTSSSQRAWTSSHTGITPSDPQQFQTHHAPAQYSSGTNTSGLSTGPSSRGLYLGQIQTSQLYGYGVQSGARRFNRRENA</sequence>
<evidence type="ECO:0000259" key="3">
    <source>
        <dbReference type="PROSITE" id="PS50102"/>
    </source>
</evidence>
<dbReference type="Pfam" id="PF00076">
    <property type="entry name" value="RRM_1"/>
    <property type="match status" value="1"/>
</dbReference>
<protein>
    <recommendedName>
        <fullName evidence="3">RRM domain-containing protein</fullName>
    </recommendedName>
</protein>
<feature type="region of interest" description="Disordered" evidence="2">
    <location>
        <begin position="439"/>
        <end position="458"/>
    </location>
</feature>
<feature type="compositionally biased region" description="Polar residues" evidence="2">
    <location>
        <begin position="990"/>
        <end position="1017"/>
    </location>
</feature>